<dbReference type="EMBL" id="CP025704">
    <property type="protein sequence ID" value="AUN97026.1"/>
    <property type="molecule type" value="Genomic_DNA"/>
</dbReference>
<gene>
    <name evidence="12" type="primary">secG</name>
    <name evidence="12" type="ORF">C0V70_02670</name>
</gene>
<organism evidence="12 13">
    <name type="scientific">Bacteriovorax stolpii</name>
    <name type="common">Bdellovibrio stolpii</name>
    <dbReference type="NCBI Taxonomy" id="960"/>
    <lineage>
        <taxon>Bacteria</taxon>
        <taxon>Pseudomonadati</taxon>
        <taxon>Bdellovibrionota</taxon>
        <taxon>Bacteriovoracia</taxon>
        <taxon>Bacteriovoracales</taxon>
        <taxon>Bacteriovoracaceae</taxon>
        <taxon>Bacteriovorax</taxon>
    </lineage>
</organism>
<dbReference type="InterPro" id="IPR004692">
    <property type="entry name" value="SecG"/>
</dbReference>
<evidence type="ECO:0000256" key="1">
    <source>
        <dbReference type="ARBA" id="ARBA00004651"/>
    </source>
</evidence>
<sequence>MTTALMVLQAIISVLLIITVLLQFGKGAEAGLMTAAGSESIMSSSTRGNIMTKITGVLAFLFLANSIYLARLQDSKFQKSILDSEAPVSRPLNSDATTAPAPTTTAPAAPETTAPATTPATK</sequence>
<evidence type="ECO:0000256" key="5">
    <source>
        <dbReference type="ARBA" id="ARBA00022692"/>
    </source>
</evidence>
<keyword evidence="13" id="KW-1185">Reference proteome</keyword>
<dbReference type="GO" id="GO:0043952">
    <property type="term" value="P:protein transport by the Sec complex"/>
    <property type="evidence" value="ECO:0007669"/>
    <property type="project" value="TreeGrafter"/>
</dbReference>
<dbReference type="GO" id="GO:0005886">
    <property type="term" value="C:plasma membrane"/>
    <property type="evidence" value="ECO:0007669"/>
    <property type="project" value="UniProtKB-SubCell"/>
</dbReference>
<comment type="caution">
    <text evidence="10">Lacks conserved residue(s) required for the propagation of feature annotation.</text>
</comment>
<evidence type="ECO:0000313" key="12">
    <source>
        <dbReference type="EMBL" id="AUN97026.1"/>
    </source>
</evidence>
<accession>A0A2K9NNC4</accession>
<feature type="region of interest" description="Disordered" evidence="11">
    <location>
        <begin position="88"/>
        <end position="122"/>
    </location>
</feature>
<comment type="subcellular location">
    <subcellularLocation>
        <location evidence="1 10">Cell membrane</location>
        <topology evidence="1 10">Multi-pass membrane protein</topology>
    </subcellularLocation>
</comment>
<evidence type="ECO:0000256" key="9">
    <source>
        <dbReference type="ARBA" id="ARBA00023136"/>
    </source>
</evidence>
<evidence type="ECO:0000256" key="10">
    <source>
        <dbReference type="RuleBase" id="RU365087"/>
    </source>
</evidence>
<dbReference type="GO" id="GO:0009306">
    <property type="term" value="P:protein secretion"/>
    <property type="evidence" value="ECO:0007669"/>
    <property type="project" value="UniProtKB-UniRule"/>
</dbReference>
<keyword evidence="7 10" id="KW-1133">Transmembrane helix</keyword>
<keyword evidence="9 10" id="KW-0472">Membrane</keyword>
<dbReference type="GO" id="GO:0015450">
    <property type="term" value="F:protein-transporting ATPase activity"/>
    <property type="evidence" value="ECO:0007669"/>
    <property type="project" value="UniProtKB-UniRule"/>
</dbReference>
<dbReference type="AlphaFoldDB" id="A0A2K9NNC4"/>
<evidence type="ECO:0000256" key="4">
    <source>
        <dbReference type="ARBA" id="ARBA00022475"/>
    </source>
</evidence>
<protein>
    <recommendedName>
        <fullName evidence="10">Protein-export membrane protein SecG</fullName>
    </recommendedName>
</protein>
<keyword evidence="6 10" id="KW-0653">Protein transport</keyword>
<dbReference type="KEGG" id="bsto:C0V70_02670"/>
<evidence type="ECO:0000313" key="13">
    <source>
        <dbReference type="Proteomes" id="UP000235584"/>
    </source>
</evidence>
<evidence type="ECO:0000256" key="8">
    <source>
        <dbReference type="ARBA" id="ARBA00023010"/>
    </source>
</evidence>
<reference evidence="12 13" key="1">
    <citation type="submission" date="2018-01" db="EMBL/GenBank/DDBJ databases">
        <title>Complete genome sequence of Bacteriovorax stolpii DSM12778.</title>
        <authorList>
            <person name="Tang B."/>
            <person name="Chang J."/>
        </authorList>
    </citation>
    <scope>NUCLEOTIDE SEQUENCE [LARGE SCALE GENOMIC DNA]</scope>
    <source>
        <strain evidence="12 13">DSM 12778</strain>
    </source>
</reference>
<dbReference type="OrthoDB" id="5296811at2"/>
<dbReference type="PANTHER" id="PTHR34182">
    <property type="entry name" value="PROTEIN-EXPORT MEMBRANE PROTEIN SECG"/>
    <property type="match status" value="1"/>
</dbReference>
<feature type="transmembrane region" description="Helical" evidence="10">
    <location>
        <begin position="51"/>
        <end position="70"/>
    </location>
</feature>
<evidence type="ECO:0000256" key="6">
    <source>
        <dbReference type="ARBA" id="ARBA00022927"/>
    </source>
</evidence>
<evidence type="ECO:0000256" key="7">
    <source>
        <dbReference type="ARBA" id="ARBA00022989"/>
    </source>
</evidence>
<dbReference type="NCBIfam" id="TIGR00810">
    <property type="entry name" value="secG"/>
    <property type="match status" value="1"/>
</dbReference>
<proteinExistence type="inferred from homology"/>
<dbReference type="Pfam" id="PF03840">
    <property type="entry name" value="SecG"/>
    <property type="match status" value="1"/>
</dbReference>
<evidence type="ECO:0000256" key="3">
    <source>
        <dbReference type="ARBA" id="ARBA00022448"/>
    </source>
</evidence>
<dbReference type="PANTHER" id="PTHR34182:SF1">
    <property type="entry name" value="PROTEIN-EXPORT MEMBRANE PROTEIN SECG"/>
    <property type="match status" value="1"/>
</dbReference>
<comment type="similarity">
    <text evidence="2 10">Belongs to the SecG family.</text>
</comment>
<keyword evidence="4 10" id="KW-1003">Cell membrane</keyword>
<dbReference type="Proteomes" id="UP000235584">
    <property type="component" value="Chromosome"/>
</dbReference>
<keyword evidence="3 10" id="KW-0813">Transport</keyword>
<name>A0A2K9NNC4_BACTC</name>
<evidence type="ECO:0000256" key="11">
    <source>
        <dbReference type="SAM" id="MobiDB-lite"/>
    </source>
</evidence>
<dbReference type="PRINTS" id="PR01651">
    <property type="entry name" value="SECGEXPORT"/>
</dbReference>
<comment type="function">
    <text evidence="10">Involved in protein export. Participates in an early event of protein translocation.</text>
</comment>
<keyword evidence="8 10" id="KW-0811">Translocation</keyword>
<dbReference type="RefSeq" id="WP_102242321.1">
    <property type="nucleotide sequence ID" value="NZ_CP025704.1"/>
</dbReference>
<evidence type="ECO:0000256" key="2">
    <source>
        <dbReference type="ARBA" id="ARBA00008445"/>
    </source>
</evidence>
<keyword evidence="5 10" id="KW-0812">Transmembrane</keyword>
<dbReference type="GO" id="GO:0065002">
    <property type="term" value="P:intracellular protein transmembrane transport"/>
    <property type="evidence" value="ECO:0007669"/>
    <property type="project" value="TreeGrafter"/>
</dbReference>
<feature type="compositionally biased region" description="Low complexity" evidence="11">
    <location>
        <begin position="96"/>
        <end position="122"/>
    </location>
</feature>